<dbReference type="KEGG" id="tbl:TBLA_0C04000"/>
<feature type="domain" description="Zn(2)-C6 fungal-type" evidence="7">
    <location>
        <begin position="14"/>
        <end position="45"/>
    </location>
</feature>
<dbReference type="RefSeq" id="XP_004179719.1">
    <property type="nucleotide sequence ID" value="XM_004179671.1"/>
</dbReference>
<dbReference type="STRING" id="1071380.I2H1E8"/>
<dbReference type="InterPro" id="IPR001138">
    <property type="entry name" value="Zn2Cys6_DnaBD"/>
</dbReference>
<dbReference type="InterPro" id="IPR007219">
    <property type="entry name" value="XnlR_reg_dom"/>
</dbReference>
<accession>I2H1E8</accession>
<dbReference type="Pfam" id="PF00172">
    <property type="entry name" value="Zn_clus"/>
    <property type="match status" value="1"/>
</dbReference>
<dbReference type="GO" id="GO:0006351">
    <property type="term" value="P:DNA-templated transcription"/>
    <property type="evidence" value="ECO:0007669"/>
    <property type="project" value="InterPro"/>
</dbReference>
<evidence type="ECO:0000313" key="8">
    <source>
        <dbReference type="EMBL" id="CCH60200.1"/>
    </source>
</evidence>
<dbReference type="OMA" id="GSTVMQY"/>
<sequence>MDKPKIKRRREIKTCLRCYKHKLKCDKSIPCSNCKNFDTQELCVYGFTKDEITKILSKGERAKQLSKNILTRIPDKNTKDISSTPTPPPTTETSSAPPKKLYKSSNSTLVYRSKYFHPFFTSTINDRLLTSDDYDEFILSKEFHGNPIRKFDRFSTTPLQFQETIQLLPNSIKTAQSIIDTYFDSIHPVLPFLDKKSIQASLQETYNSISNDEPVSITTLTLLYAIFFTSSFATVASGVIPDILICNKYYSAYSMLLPLAKFPFVPNIETLQAFIIVNFIIDPNMVEFVAYSAMLVRIGQQLGLHKISDNANTMRYRILWSTIIYIEGSSSVVAGFPYLSSDSLINSVQLRNKDIGPDETALPYLFLEGKARINILFKKIMNLGTQKQLELSDFGDVREKLYSLSTKIANINWEMGTIPNKLSTYFVNTLNIFLYRLHLRFYALTSSQTQEEKILKKNGENFTSLNDIDISNLLSINDNVYHINIIQVTLGLLFNTYERLIQKDISNFSWYSRGSTIMQYLFVIISDIHQNPKRPYRVSDFPIELKDSLNELTIDIMNKHEIFCKFILVEELIELLEAKLAPLWNNKNLFKLIVVKKLKEKVWEQNQYIFNEEYETMKNDIFATKLFKLGRKTIQNTKMLDLDECLSQWNDEREMFDVQKIINSWIKELSEP</sequence>
<dbReference type="GeneID" id="14495180"/>
<proteinExistence type="predicted"/>
<dbReference type="GO" id="GO:0003677">
    <property type="term" value="F:DNA binding"/>
    <property type="evidence" value="ECO:0007669"/>
    <property type="project" value="InterPro"/>
</dbReference>
<reference evidence="8 9" key="1">
    <citation type="journal article" date="2011" name="Proc. Natl. Acad. Sci. U.S.A.">
        <title>Evolutionary erosion of yeast sex chromosomes by mating-type switching accidents.</title>
        <authorList>
            <person name="Gordon J.L."/>
            <person name="Armisen D."/>
            <person name="Proux-Wera E."/>
            <person name="Oheigeartaigh S.S."/>
            <person name="Byrne K.P."/>
            <person name="Wolfe K.H."/>
        </authorList>
    </citation>
    <scope>NUCLEOTIDE SEQUENCE [LARGE SCALE GENOMIC DNA]</scope>
    <source>
        <strain evidence="9">ATCC 34711 / CBS 6284 / DSM 70876 / NBRC 10599 / NRRL Y-10934 / UCD 77-7</strain>
    </source>
</reference>
<dbReference type="AlphaFoldDB" id="I2H1E8"/>
<keyword evidence="6" id="KW-0812">Transmembrane</keyword>
<feature type="region of interest" description="Disordered" evidence="5">
    <location>
        <begin position="74"/>
        <end position="100"/>
    </location>
</feature>
<keyword evidence="9" id="KW-1185">Reference proteome</keyword>
<dbReference type="SMART" id="SM00066">
    <property type="entry name" value="GAL4"/>
    <property type="match status" value="1"/>
</dbReference>
<keyword evidence="6" id="KW-1133">Transmembrane helix</keyword>
<evidence type="ECO:0000256" key="4">
    <source>
        <dbReference type="ARBA" id="ARBA00023242"/>
    </source>
</evidence>
<dbReference type="PANTHER" id="PTHR31001">
    <property type="entry name" value="UNCHARACTERIZED TRANSCRIPTIONAL REGULATORY PROTEIN"/>
    <property type="match status" value="1"/>
</dbReference>
<dbReference type="InterPro" id="IPR036864">
    <property type="entry name" value="Zn2-C6_fun-type_DNA-bd_sf"/>
</dbReference>
<dbReference type="InterPro" id="IPR050613">
    <property type="entry name" value="Sec_Metabolite_Reg"/>
</dbReference>
<dbReference type="Gene3D" id="4.10.240.10">
    <property type="entry name" value="Zn(2)-C6 fungal-type DNA-binding domain"/>
    <property type="match status" value="1"/>
</dbReference>
<evidence type="ECO:0000313" key="9">
    <source>
        <dbReference type="Proteomes" id="UP000002866"/>
    </source>
</evidence>
<dbReference type="eggNOG" id="ENOG502S5V9">
    <property type="taxonomic scope" value="Eukaryota"/>
</dbReference>
<feature type="transmembrane region" description="Helical" evidence="6">
    <location>
        <begin position="317"/>
        <end position="339"/>
    </location>
</feature>
<evidence type="ECO:0000256" key="2">
    <source>
        <dbReference type="ARBA" id="ARBA00022723"/>
    </source>
</evidence>
<evidence type="ECO:0000256" key="1">
    <source>
        <dbReference type="ARBA" id="ARBA00004123"/>
    </source>
</evidence>
<dbReference type="InParanoid" id="I2H1E8"/>
<dbReference type="PROSITE" id="PS50048">
    <property type="entry name" value="ZN2_CY6_FUNGAL_2"/>
    <property type="match status" value="1"/>
</dbReference>
<dbReference type="SUPFAM" id="SSF57701">
    <property type="entry name" value="Zn2/Cys6 DNA-binding domain"/>
    <property type="match status" value="1"/>
</dbReference>
<dbReference type="OrthoDB" id="5121955at2759"/>
<dbReference type="GO" id="GO:0005634">
    <property type="term" value="C:nucleus"/>
    <property type="evidence" value="ECO:0007669"/>
    <property type="project" value="UniProtKB-SubCell"/>
</dbReference>
<evidence type="ECO:0000256" key="5">
    <source>
        <dbReference type="SAM" id="MobiDB-lite"/>
    </source>
</evidence>
<dbReference type="HOGENOM" id="CLU_400121_0_0_1"/>
<feature type="transmembrane region" description="Helical" evidence="6">
    <location>
        <begin position="222"/>
        <end position="250"/>
    </location>
</feature>
<evidence type="ECO:0000259" key="7">
    <source>
        <dbReference type="PROSITE" id="PS50048"/>
    </source>
</evidence>
<name>I2H1E8_HENB6</name>
<keyword evidence="3" id="KW-0862">Zinc</keyword>
<gene>
    <name evidence="8" type="primary">TBLA0C04000</name>
    <name evidence="8" type="ORF">TBLA_0C04000</name>
</gene>
<protein>
    <recommendedName>
        <fullName evidence="7">Zn(2)-C6 fungal-type domain-containing protein</fullName>
    </recommendedName>
</protein>
<dbReference type="EMBL" id="HE806318">
    <property type="protein sequence ID" value="CCH60200.1"/>
    <property type="molecule type" value="Genomic_DNA"/>
</dbReference>
<organism evidence="8 9">
    <name type="scientific">Henningerozyma blattae (strain ATCC 34711 / CBS 6284 / DSM 70876 / NBRC 10599 / NRRL Y-10934 / UCD 77-7)</name>
    <name type="common">Yeast</name>
    <name type="synonym">Tetrapisispora blattae</name>
    <dbReference type="NCBI Taxonomy" id="1071380"/>
    <lineage>
        <taxon>Eukaryota</taxon>
        <taxon>Fungi</taxon>
        <taxon>Dikarya</taxon>
        <taxon>Ascomycota</taxon>
        <taxon>Saccharomycotina</taxon>
        <taxon>Saccharomycetes</taxon>
        <taxon>Saccharomycetales</taxon>
        <taxon>Saccharomycetaceae</taxon>
        <taxon>Henningerozyma</taxon>
    </lineage>
</organism>
<dbReference type="GO" id="GO:0000981">
    <property type="term" value="F:DNA-binding transcription factor activity, RNA polymerase II-specific"/>
    <property type="evidence" value="ECO:0007669"/>
    <property type="project" value="InterPro"/>
</dbReference>
<dbReference type="CDD" id="cd00067">
    <property type="entry name" value="GAL4"/>
    <property type="match status" value="1"/>
</dbReference>
<comment type="subcellular location">
    <subcellularLocation>
        <location evidence="1">Nucleus</location>
    </subcellularLocation>
</comment>
<evidence type="ECO:0000256" key="3">
    <source>
        <dbReference type="ARBA" id="ARBA00022833"/>
    </source>
</evidence>
<dbReference type="CDD" id="cd12148">
    <property type="entry name" value="fungal_TF_MHR"/>
    <property type="match status" value="1"/>
</dbReference>
<keyword evidence="4" id="KW-0539">Nucleus</keyword>
<dbReference type="GO" id="GO:0008270">
    <property type="term" value="F:zinc ion binding"/>
    <property type="evidence" value="ECO:0007669"/>
    <property type="project" value="InterPro"/>
</dbReference>
<keyword evidence="2" id="KW-0479">Metal-binding</keyword>
<keyword evidence="6" id="KW-0472">Membrane</keyword>
<feature type="transmembrane region" description="Helical" evidence="6">
    <location>
        <begin position="270"/>
        <end position="296"/>
    </location>
</feature>
<dbReference type="Proteomes" id="UP000002866">
    <property type="component" value="Chromosome 3"/>
</dbReference>
<dbReference type="Pfam" id="PF04082">
    <property type="entry name" value="Fungal_trans"/>
    <property type="match status" value="1"/>
</dbReference>
<evidence type="ECO:0000256" key="6">
    <source>
        <dbReference type="SAM" id="Phobius"/>
    </source>
</evidence>